<organism evidence="3 4">
    <name type="scientific">Cutaneotrichosporon cavernicola</name>
    <dbReference type="NCBI Taxonomy" id="279322"/>
    <lineage>
        <taxon>Eukaryota</taxon>
        <taxon>Fungi</taxon>
        <taxon>Dikarya</taxon>
        <taxon>Basidiomycota</taxon>
        <taxon>Agaricomycotina</taxon>
        <taxon>Tremellomycetes</taxon>
        <taxon>Trichosporonales</taxon>
        <taxon>Trichosporonaceae</taxon>
        <taxon>Cutaneotrichosporon</taxon>
    </lineage>
</organism>
<dbReference type="InterPro" id="IPR029058">
    <property type="entry name" value="AB_hydrolase_fold"/>
</dbReference>
<gene>
    <name evidence="3" type="ORF">CcaverHIS019_0409630</name>
</gene>
<keyword evidence="4" id="KW-1185">Reference proteome</keyword>
<name>A0AA48L577_9TREE</name>
<feature type="chain" id="PRO_5041451164" description="F-box domain-containing protein" evidence="1">
    <location>
        <begin position="18"/>
        <end position="524"/>
    </location>
</feature>
<evidence type="ECO:0000259" key="2">
    <source>
        <dbReference type="Pfam" id="PF00646"/>
    </source>
</evidence>
<proteinExistence type="predicted"/>
<dbReference type="Pfam" id="PF00646">
    <property type="entry name" value="F-box"/>
    <property type="match status" value="1"/>
</dbReference>
<reference evidence="3" key="1">
    <citation type="journal article" date="2023" name="BMC Genomics">
        <title>Chromosome-level genome assemblies of Cutaneotrichosporon spp. (Trichosporonales, Basidiomycota) reveal imbalanced evolution between nucleotide sequences and chromosome synteny.</title>
        <authorList>
            <person name="Kobayashi Y."/>
            <person name="Kayamori A."/>
            <person name="Aoki K."/>
            <person name="Shiwa Y."/>
            <person name="Matsutani M."/>
            <person name="Fujita N."/>
            <person name="Sugita T."/>
            <person name="Iwasaki W."/>
            <person name="Tanaka N."/>
            <person name="Takashima M."/>
        </authorList>
    </citation>
    <scope>NUCLEOTIDE SEQUENCE</scope>
    <source>
        <strain evidence="3">HIS019</strain>
    </source>
</reference>
<dbReference type="RefSeq" id="XP_060457408.1">
    <property type="nucleotide sequence ID" value="XM_060600856.1"/>
</dbReference>
<dbReference type="Proteomes" id="UP001233271">
    <property type="component" value="Chromosome 4"/>
</dbReference>
<feature type="domain" description="F-box" evidence="2">
    <location>
        <begin position="194"/>
        <end position="227"/>
    </location>
</feature>
<dbReference type="GeneID" id="85496013"/>
<evidence type="ECO:0000313" key="3">
    <source>
        <dbReference type="EMBL" id="BEI92143.1"/>
    </source>
</evidence>
<feature type="signal peptide" evidence="1">
    <location>
        <begin position="1"/>
        <end position="17"/>
    </location>
</feature>
<sequence>MLLRWHILFTLAVVALAAPVERQNGMHLLGLLALVLNPIMARKFAPSCMQSSSPLDGANGRSEDCLPAGPDLAGLANNGIRDQQVALNAILEKYPNKPELGAPFGMGSNTFLLSPLFKQAAPIGTDLMFAARRRDMLRKVNQAGWTKTWTYHFVGVILVGPGFLGSGHACEIAFMCMWRQVDKLTMLDHAYFPHIVENALKRLDHATLLSLRLVSRRAKALAESQLFQHVVLAPSPDGRGYSIRSVEGALPVRPWASASSSSEGETRLVTLLAQAKVVDIHTSIPCNTATAPLLDVLGTIPTRRAEYHSLVGPSPQTYVQEYAVYMGSHWRGRTFYFEPPPDLERYVVNLRYHVDRRLCELYGPAPSCERILASASLASVTIPAIESAGQNVQPARSPSYILIFTGRHEPAIPSVPTQGLAASQRRTVHTLLYELAAEFEGVRRLQGGRLTLVGVEEFITSLCGPTSTAEAAQVFERKLVLARRDMDGPREDMAPPVQFLSHAEYEALVGARAYEAETRPLQLY</sequence>
<protein>
    <recommendedName>
        <fullName evidence="2">F-box domain-containing protein</fullName>
    </recommendedName>
</protein>
<accession>A0AA48L577</accession>
<dbReference type="Gene3D" id="3.40.50.1820">
    <property type="entry name" value="alpha/beta hydrolase"/>
    <property type="match status" value="1"/>
</dbReference>
<dbReference type="EMBL" id="AP028215">
    <property type="protein sequence ID" value="BEI92143.1"/>
    <property type="molecule type" value="Genomic_DNA"/>
</dbReference>
<dbReference type="AlphaFoldDB" id="A0AA48L577"/>
<evidence type="ECO:0000313" key="4">
    <source>
        <dbReference type="Proteomes" id="UP001233271"/>
    </source>
</evidence>
<keyword evidence="1" id="KW-0732">Signal</keyword>
<dbReference type="InterPro" id="IPR001810">
    <property type="entry name" value="F-box_dom"/>
</dbReference>
<dbReference type="KEGG" id="ccac:CcaHIS019_0409630"/>
<evidence type="ECO:0000256" key="1">
    <source>
        <dbReference type="SAM" id="SignalP"/>
    </source>
</evidence>